<feature type="transmembrane region" description="Helical" evidence="1">
    <location>
        <begin position="21"/>
        <end position="37"/>
    </location>
</feature>
<dbReference type="EMBL" id="CP033932">
    <property type="protein sequence ID" value="AZB24379.1"/>
    <property type="molecule type" value="Genomic_DNA"/>
</dbReference>
<dbReference type="KEGG" id="cben:EG339_07045"/>
<dbReference type="GeneID" id="99064567"/>
<feature type="transmembrane region" description="Helical" evidence="1">
    <location>
        <begin position="49"/>
        <end position="68"/>
    </location>
</feature>
<sequence>MKLRNLNITTEINILFYSRKVIIAFLAFSFIFILSVFRKNLNDSVQISLFLAAFPLAIAAGYGINIGLRKYFVSKSKYPLVLKIICNILGISRQKIPSKPIDIDIEEFIKDNNLSLTYYYINNPAHPILTFNKNKIHYFTQEYDWDNFKWDFYIKREGRFTKEVLKYRGINQDNTSIQDYIEFEKIEAKNHEIVILFIIHDLLFGKGLSRYY</sequence>
<dbReference type="RefSeq" id="WP_123869565.1">
    <property type="nucleotide sequence ID" value="NZ_CP033932.1"/>
</dbReference>
<evidence type="ECO:0000313" key="2">
    <source>
        <dbReference type="EMBL" id="AZB24379.1"/>
    </source>
</evidence>
<dbReference type="AlphaFoldDB" id="A0A3G6T8X5"/>
<proteinExistence type="predicted"/>
<gene>
    <name evidence="2" type="ORF">EG339_07045</name>
</gene>
<name>A0A3G6T8X5_9FLAO</name>
<accession>A0A3G6T8X5</accession>
<keyword evidence="1" id="KW-0472">Membrane</keyword>
<keyword evidence="1" id="KW-0812">Transmembrane</keyword>
<keyword evidence="1" id="KW-1133">Transmembrane helix</keyword>
<reference evidence="3" key="1">
    <citation type="submission" date="2018-11" db="EMBL/GenBank/DDBJ databases">
        <title>Proposal to divide the Flavobacteriaceae and reorganize its genera based on Amino Acid Identity values calculated from whole genome sequences.</title>
        <authorList>
            <person name="Nicholson A.C."/>
            <person name="Gulvik C.A."/>
            <person name="Whitney A.M."/>
            <person name="Humrighouse B.W."/>
            <person name="Bell M."/>
            <person name="Holmes B."/>
            <person name="Steigerwalt A.G."/>
            <person name="Villarma A."/>
            <person name="Sheth M."/>
            <person name="Batra D."/>
            <person name="Pryor J."/>
            <person name="Bernardet J.-F."/>
            <person name="Hugo C."/>
            <person name="Kampfer P."/>
            <person name="Newman J."/>
            <person name="McQuiston J.R."/>
        </authorList>
    </citation>
    <scope>NUCLEOTIDE SEQUENCE [LARGE SCALE GENOMIC DNA]</scope>
    <source>
        <strain evidence="3">G0229</strain>
    </source>
</reference>
<keyword evidence="3" id="KW-1185">Reference proteome</keyword>
<evidence type="ECO:0000256" key="1">
    <source>
        <dbReference type="SAM" id="Phobius"/>
    </source>
</evidence>
<dbReference type="Proteomes" id="UP000271193">
    <property type="component" value="Chromosome"/>
</dbReference>
<organism evidence="2 3">
    <name type="scientific">Chryseobacterium bernardetii</name>
    <dbReference type="NCBI Taxonomy" id="1241978"/>
    <lineage>
        <taxon>Bacteria</taxon>
        <taxon>Pseudomonadati</taxon>
        <taxon>Bacteroidota</taxon>
        <taxon>Flavobacteriia</taxon>
        <taxon>Flavobacteriales</taxon>
        <taxon>Weeksellaceae</taxon>
        <taxon>Chryseobacterium group</taxon>
        <taxon>Chryseobacterium</taxon>
    </lineage>
</organism>
<evidence type="ECO:0000313" key="3">
    <source>
        <dbReference type="Proteomes" id="UP000271193"/>
    </source>
</evidence>
<protein>
    <submittedName>
        <fullName evidence="2">Uncharacterized protein</fullName>
    </submittedName>
</protein>